<keyword evidence="3" id="KW-1185">Reference proteome</keyword>
<feature type="region of interest" description="Disordered" evidence="1">
    <location>
        <begin position="72"/>
        <end position="92"/>
    </location>
</feature>
<protein>
    <recommendedName>
        <fullName evidence="4">Secreted protein</fullName>
    </recommendedName>
</protein>
<dbReference type="Proteomes" id="UP001059950">
    <property type="component" value="Chromosome"/>
</dbReference>
<accession>A0ABY5GVB3</accession>
<organism evidence="2 3">
    <name type="scientific">Amphritea atlantica</name>
    <dbReference type="NCBI Taxonomy" id="355243"/>
    <lineage>
        <taxon>Bacteria</taxon>
        <taxon>Pseudomonadati</taxon>
        <taxon>Pseudomonadota</taxon>
        <taxon>Gammaproteobacteria</taxon>
        <taxon>Oceanospirillales</taxon>
        <taxon>Oceanospirillaceae</taxon>
        <taxon>Amphritea</taxon>
    </lineage>
</organism>
<evidence type="ECO:0000256" key="1">
    <source>
        <dbReference type="SAM" id="MobiDB-lite"/>
    </source>
</evidence>
<evidence type="ECO:0000313" key="3">
    <source>
        <dbReference type="Proteomes" id="UP001059950"/>
    </source>
</evidence>
<gene>
    <name evidence="2" type="ORF">KDX31_01455</name>
</gene>
<dbReference type="EMBL" id="CP073344">
    <property type="protein sequence ID" value="UTW03734.1"/>
    <property type="molecule type" value="Genomic_DNA"/>
</dbReference>
<proteinExistence type="predicted"/>
<reference evidence="2" key="1">
    <citation type="submission" date="2021-04" db="EMBL/GenBank/DDBJ databases">
        <title>Oceanospirillales bacteria with DddD are important DMSP degraders in coastal seawater.</title>
        <authorList>
            <person name="Liu J."/>
        </authorList>
    </citation>
    <scope>NUCLEOTIDE SEQUENCE</scope>
    <source>
        <strain evidence="2">GY6</strain>
    </source>
</reference>
<evidence type="ECO:0000313" key="2">
    <source>
        <dbReference type="EMBL" id="UTW03734.1"/>
    </source>
</evidence>
<evidence type="ECO:0008006" key="4">
    <source>
        <dbReference type="Google" id="ProtNLM"/>
    </source>
</evidence>
<name>A0ABY5GVB3_9GAMM</name>
<sequence>MLLLLLVALQPRILPFELLTKQLFSIIESNVSEQLLSDSIDGGDDQPCNITLYLTASLALKPFDFEVNHTDQSCPSSLRWRTPSTRAPPAFS</sequence>